<proteinExistence type="predicted"/>
<comment type="caution">
    <text evidence="2">The sequence shown here is derived from an EMBL/GenBank/DDBJ whole genome shotgun (WGS) entry which is preliminary data.</text>
</comment>
<name>A0A832H6J4_9CYAN</name>
<dbReference type="AlphaFoldDB" id="A0A832H6J4"/>
<sequence length="178" mass="19797">MLNNKRRHLLLTGGSAIASILLSNKRVAAQPSNNPVMHSTTDRDAIINAVNQIAIMADLRNWDACRDAFSDRVETDYTSLTGGQPSTVNAEDLVNGWKNFFSQTFKVTQHLIGSHVVTIQGDTATCLSNFQAHHVYLDSVKGTWTLGGVYEHGLIQTPQGWQVNRMKMTWTWESGNRP</sequence>
<evidence type="ECO:0000259" key="1">
    <source>
        <dbReference type="Pfam" id="PF13577"/>
    </source>
</evidence>
<evidence type="ECO:0000313" key="2">
    <source>
        <dbReference type="EMBL" id="HGW93460.1"/>
    </source>
</evidence>
<dbReference type="InterPro" id="IPR037401">
    <property type="entry name" value="SnoaL-like"/>
</dbReference>
<organism evidence="2">
    <name type="scientific">Oscillatoriales cyanobacterium SpSt-402</name>
    <dbReference type="NCBI Taxonomy" id="2282168"/>
    <lineage>
        <taxon>Bacteria</taxon>
        <taxon>Bacillati</taxon>
        <taxon>Cyanobacteriota</taxon>
        <taxon>Cyanophyceae</taxon>
        <taxon>Oscillatoriophycideae</taxon>
        <taxon>Oscillatoriales</taxon>
    </lineage>
</organism>
<dbReference type="InterPro" id="IPR032710">
    <property type="entry name" value="NTF2-like_dom_sf"/>
</dbReference>
<accession>A0A832H6J4</accession>
<feature type="domain" description="SnoaL-like" evidence="1">
    <location>
        <begin position="40"/>
        <end position="167"/>
    </location>
</feature>
<reference evidence="2" key="1">
    <citation type="journal article" date="2020" name="mSystems">
        <title>Genome- and Community-Level Interaction Insights into Carbon Utilization and Element Cycling Functions of Hydrothermarchaeota in Hydrothermal Sediment.</title>
        <authorList>
            <person name="Zhou Z."/>
            <person name="Liu Y."/>
            <person name="Xu W."/>
            <person name="Pan J."/>
            <person name="Luo Z.H."/>
            <person name="Li M."/>
        </authorList>
    </citation>
    <scope>NUCLEOTIDE SEQUENCE [LARGE SCALE GENOMIC DNA]</scope>
    <source>
        <strain evidence="2">SpSt-402</strain>
    </source>
</reference>
<dbReference type="Pfam" id="PF13577">
    <property type="entry name" value="SnoaL_4"/>
    <property type="match status" value="1"/>
</dbReference>
<gene>
    <name evidence="2" type="ORF">ENR47_04130</name>
</gene>
<dbReference type="SUPFAM" id="SSF54427">
    <property type="entry name" value="NTF2-like"/>
    <property type="match status" value="1"/>
</dbReference>
<dbReference type="EMBL" id="DSRD01000265">
    <property type="protein sequence ID" value="HGW93460.1"/>
    <property type="molecule type" value="Genomic_DNA"/>
</dbReference>
<dbReference type="Gene3D" id="3.10.450.50">
    <property type="match status" value="1"/>
</dbReference>
<protein>
    <submittedName>
        <fullName evidence="2">Nuclear transport factor 2 family protein</fullName>
    </submittedName>
</protein>